<dbReference type="Proteomes" id="UP001168821">
    <property type="component" value="Unassembled WGS sequence"/>
</dbReference>
<name>A0AA38HTG3_9CUCU</name>
<organism evidence="1 2">
    <name type="scientific">Zophobas morio</name>
    <dbReference type="NCBI Taxonomy" id="2755281"/>
    <lineage>
        <taxon>Eukaryota</taxon>
        <taxon>Metazoa</taxon>
        <taxon>Ecdysozoa</taxon>
        <taxon>Arthropoda</taxon>
        <taxon>Hexapoda</taxon>
        <taxon>Insecta</taxon>
        <taxon>Pterygota</taxon>
        <taxon>Neoptera</taxon>
        <taxon>Endopterygota</taxon>
        <taxon>Coleoptera</taxon>
        <taxon>Polyphaga</taxon>
        <taxon>Cucujiformia</taxon>
        <taxon>Tenebrionidae</taxon>
        <taxon>Zophobas</taxon>
    </lineage>
</organism>
<evidence type="ECO:0000313" key="2">
    <source>
        <dbReference type="Proteomes" id="UP001168821"/>
    </source>
</evidence>
<evidence type="ECO:0000313" key="1">
    <source>
        <dbReference type="EMBL" id="KAJ3643425.1"/>
    </source>
</evidence>
<dbReference type="EMBL" id="JALNTZ010000008">
    <property type="protein sequence ID" value="KAJ3643425.1"/>
    <property type="molecule type" value="Genomic_DNA"/>
</dbReference>
<comment type="caution">
    <text evidence="1">The sequence shown here is derived from an EMBL/GenBank/DDBJ whole genome shotgun (WGS) entry which is preliminary data.</text>
</comment>
<gene>
    <name evidence="1" type="ORF">Zmor_026136</name>
</gene>
<accession>A0AA38HTG3</accession>
<keyword evidence="2" id="KW-1185">Reference proteome</keyword>
<sequence>MYPYIDSLISISLQLRAYPLSTQFRSQKFPFYLHIRAHPLSKNVHSWRHVTRALHNNRDVLGITINRGWKNPKWQQISIEPLIQTTTARNPIPAIDPRLNFWFSSSCVAGRSESSGGKRRNDAHLSDFHRRDAADVTDTLVDNRGQCPTRHPRVTVQQPLHVCIVVVEDLFVFWIIRDRREIGLLIGNCYA</sequence>
<dbReference type="AlphaFoldDB" id="A0AA38HTG3"/>
<protein>
    <submittedName>
        <fullName evidence="1">Uncharacterized protein</fullName>
    </submittedName>
</protein>
<reference evidence="1" key="1">
    <citation type="journal article" date="2023" name="G3 (Bethesda)">
        <title>Whole genome assemblies of Zophobas morio and Tenebrio molitor.</title>
        <authorList>
            <person name="Kaur S."/>
            <person name="Stinson S.A."/>
            <person name="diCenzo G.C."/>
        </authorList>
    </citation>
    <scope>NUCLEOTIDE SEQUENCE</scope>
    <source>
        <strain evidence="1">QUZm001</strain>
    </source>
</reference>
<proteinExistence type="predicted"/>